<evidence type="ECO:0000256" key="4">
    <source>
        <dbReference type="ARBA" id="ARBA00038054"/>
    </source>
</evidence>
<gene>
    <name evidence="7" type="ORF">DCS_03534</name>
</gene>
<evidence type="ECO:0000256" key="2">
    <source>
        <dbReference type="ARBA" id="ARBA00022630"/>
    </source>
</evidence>
<dbReference type="GeneID" id="63716177"/>
<keyword evidence="7" id="KW-0560">Oxidoreductase</keyword>
<dbReference type="Pfam" id="PF01613">
    <property type="entry name" value="Flavin_Reduct"/>
    <property type="match status" value="1"/>
</dbReference>
<feature type="compositionally biased region" description="Basic and acidic residues" evidence="5">
    <location>
        <begin position="8"/>
        <end position="23"/>
    </location>
</feature>
<dbReference type="RefSeq" id="XP_040655886.1">
    <property type="nucleotide sequence ID" value="XM_040800853.1"/>
</dbReference>
<dbReference type="SUPFAM" id="SSF50475">
    <property type="entry name" value="FMN-binding split barrel"/>
    <property type="match status" value="1"/>
</dbReference>
<feature type="domain" description="Flavin reductase like" evidence="6">
    <location>
        <begin position="87"/>
        <end position="238"/>
    </location>
</feature>
<proteinExistence type="inferred from homology"/>
<feature type="region of interest" description="Disordered" evidence="5">
    <location>
        <begin position="280"/>
        <end position="304"/>
    </location>
</feature>
<dbReference type="GO" id="GO:0010181">
    <property type="term" value="F:FMN binding"/>
    <property type="evidence" value="ECO:0007669"/>
    <property type="project" value="InterPro"/>
</dbReference>
<dbReference type="InterPro" id="IPR002563">
    <property type="entry name" value="Flavin_Rdtase-like_dom"/>
</dbReference>
<keyword evidence="8" id="KW-1185">Reference proteome</keyword>
<feature type="region of interest" description="Disordered" evidence="5">
    <location>
        <begin position="1"/>
        <end position="34"/>
    </location>
</feature>
<comment type="similarity">
    <text evidence="4">Belongs to the flavoredoxin family.</text>
</comment>
<dbReference type="PANTHER" id="PTHR33798:SF5">
    <property type="entry name" value="FLAVIN REDUCTASE LIKE DOMAIN-CONTAINING PROTEIN"/>
    <property type="match status" value="1"/>
</dbReference>
<protein>
    <submittedName>
        <fullName evidence="7">Nitrilotriacetate monooxygenase component B</fullName>
    </submittedName>
</protein>
<dbReference type="Proteomes" id="UP000076580">
    <property type="component" value="Chromosome 02"/>
</dbReference>
<evidence type="ECO:0000256" key="3">
    <source>
        <dbReference type="ARBA" id="ARBA00022643"/>
    </source>
</evidence>
<dbReference type="EMBL" id="LAYC01000002">
    <property type="protein sequence ID" value="KYK56534.1"/>
    <property type="molecule type" value="Genomic_DNA"/>
</dbReference>
<sequence>MPDGDVDGVAKREARPDFKKLEASRPPWDPSSHFRLHRAPQPAWKFGDGANELYTSADASQKHVVVDPYEPGRPATFNYKLLISAVTPRPIAFVSTRSLDGETTNLAPFSYFNLVNHDPPLFVVGFSCGLADAKDTLRNVRDTGEAVINIVSETFLEAANSTSIDAPYGASEWSVSGLTPLHDCQTVRCARVKEAVFSVEAKLDLLREYESRAAEGKKSGTVAIFEGTRMWVREDALNQDKNLVDPTRLQPVSRLGGITYGRTTEAVEIPRPKFDGDLGGEQGFGRLRKAQQSLHAAPASPAME</sequence>
<comment type="caution">
    <text evidence="7">The sequence shown here is derived from an EMBL/GenBank/DDBJ whole genome shotgun (WGS) entry which is preliminary data.</text>
</comment>
<dbReference type="InterPro" id="IPR012349">
    <property type="entry name" value="Split_barrel_FMN-bd"/>
</dbReference>
<dbReference type="Gene3D" id="2.30.110.10">
    <property type="entry name" value="Electron Transport, Fmn-binding Protein, Chain A"/>
    <property type="match status" value="1"/>
</dbReference>
<evidence type="ECO:0000256" key="5">
    <source>
        <dbReference type="SAM" id="MobiDB-lite"/>
    </source>
</evidence>
<evidence type="ECO:0000256" key="1">
    <source>
        <dbReference type="ARBA" id="ARBA00001917"/>
    </source>
</evidence>
<evidence type="ECO:0000313" key="7">
    <source>
        <dbReference type="EMBL" id="KYK56534.1"/>
    </source>
</evidence>
<dbReference type="InParanoid" id="A0A151GHG2"/>
<dbReference type="AlphaFoldDB" id="A0A151GHG2"/>
<organism evidence="7 8">
    <name type="scientific">Drechmeria coniospora</name>
    <name type="common">Nematophagous fungus</name>
    <name type="synonym">Meria coniospora</name>
    <dbReference type="NCBI Taxonomy" id="98403"/>
    <lineage>
        <taxon>Eukaryota</taxon>
        <taxon>Fungi</taxon>
        <taxon>Dikarya</taxon>
        <taxon>Ascomycota</taxon>
        <taxon>Pezizomycotina</taxon>
        <taxon>Sordariomycetes</taxon>
        <taxon>Hypocreomycetidae</taxon>
        <taxon>Hypocreales</taxon>
        <taxon>Ophiocordycipitaceae</taxon>
        <taxon>Drechmeria</taxon>
    </lineage>
</organism>
<evidence type="ECO:0000259" key="6">
    <source>
        <dbReference type="Pfam" id="PF01613"/>
    </source>
</evidence>
<reference evidence="7 8" key="1">
    <citation type="journal article" date="2016" name="Sci. Rep.">
        <title>Insights into Adaptations to a Near-Obligate Nematode Endoparasitic Lifestyle from the Finished Genome of Drechmeria coniospora.</title>
        <authorList>
            <person name="Zhang L."/>
            <person name="Zhou Z."/>
            <person name="Guo Q."/>
            <person name="Fokkens L."/>
            <person name="Miskei M."/>
            <person name="Pocsi I."/>
            <person name="Zhang W."/>
            <person name="Chen M."/>
            <person name="Wang L."/>
            <person name="Sun Y."/>
            <person name="Donzelli B.G."/>
            <person name="Gibson D.M."/>
            <person name="Nelson D.R."/>
            <person name="Luo J.G."/>
            <person name="Rep M."/>
            <person name="Liu H."/>
            <person name="Yang S."/>
            <person name="Wang J."/>
            <person name="Krasnoff S.B."/>
            <person name="Xu Y."/>
            <person name="Molnar I."/>
            <person name="Lin M."/>
        </authorList>
    </citation>
    <scope>NUCLEOTIDE SEQUENCE [LARGE SCALE GENOMIC DNA]</scope>
    <source>
        <strain evidence="7 8">ARSEF 6962</strain>
    </source>
</reference>
<dbReference type="GO" id="GO:0004497">
    <property type="term" value="F:monooxygenase activity"/>
    <property type="evidence" value="ECO:0007669"/>
    <property type="project" value="UniProtKB-KW"/>
</dbReference>
<evidence type="ECO:0000313" key="8">
    <source>
        <dbReference type="Proteomes" id="UP000076580"/>
    </source>
</evidence>
<keyword evidence="7" id="KW-0503">Monooxygenase</keyword>
<name>A0A151GHG2_DRECN</name>
<comment type="cofactor">
    <cofactor evidence="1">
        <name>FMN</name>
        <dbReference type="ChEBI" id="CHEBI:58210"/>
    </cofactor>
</comment>
<dbReference type="STRING" id="98403.A0A151GHG2"/>
<accession>A0A151GHG2</accession>
<dbReference type="PANTHER" id="PTHR33798">
    <property type="entry name" value="FLAVOPROTEIN OXYGENASE"/>
    <property type="match status" value="1"/>
</dbReference>
<keyword evidence="2" id="KW-0285">Flavoprotein</keyword>
<keyword evidence="3" id="KW-0288">FMN</keyword>